<sequence>MADEQRPGRAAGNEAGQERAVPASHQTWALEVCAHPLLLGQHDLVVPSLGGETGLQLRERAILVAELASCLVEVVLRLLQPASENLRTLFPVLD</sequence>
<dbReference type="EMBL" id="JAGEOJ010000001">
    <property type="protein sequence ID" value="MBO2445940.1"/>
    <property type="molecule type" value="Genomic_DNA"/>
</dbReference>
<gene>
    <name evidence="2" type="ORF">J4573_02450</name>
</gene>
<evidence type="ECO:0000313" key="3">
    <source>
        <dbReference type="Proteomes" id="UP000669179"/>
    </source>
</evidence>
<keyword evidence="3" id="KW-1185">Reference proteome</keyword>
<comment type="caution">
    <text evidence="2">The sequence shown here is derived from an EMBL/GenBank/DDBJ whole genome shotgun (WGS) entry which is preliminary data.</text>
</comment>
<dbReference type="AlphaFoldDB" id="A0A939P625"/>
<accession>A0A939P625</accession>
<reference evidence="2" key="1">
    <citation type="submission" date="2021-03" db="EMBL/GenBank/DDBJ databases">
        <authorList>
            <person name="Kanchanasin P."/>
            <person name="Saeng-In P."/>
            <person name="Phongsopitanun W."/>
            <person name="Yuki M."/>
            <person name="Kudo T."/>
            <person name="Ohkuma M."/>
            <person name="Tanasupawat S."/>
        </authorList>
    </citation>
    <scope>NUCLEOTIDE SEQUENCE</scope>
    <source>
        <strain evidence="2">GKU 128</strain>
    </source>
</reference>
<dbReference type="Proteomes" id="UP000669179">
    <property type="component" value="Unassembled WGS sequence"/>
</dbReference>
<evidence type="ECO:0000313" key="2">
    <source>
        <dbReference type="EMBL" id="MBO2445940.1"/>
    </source>
</evidence>
<evidence type="ECO:0000256" key="1">
    <source>
        <dbReference type="SAM" id="MobiDB-lite"/>
    </source>
</evidence>
<name>A0A939P625_9ACTN</name>
<proteinExistence type="predicted"/>
<feature type="region of interest" description="Disordered" evidence="1">
    <location>
        <begin position="1"/>
        <end position="20"/>
    </location>
</feature>
<organism evidence="2 3">
    <name type="scientific">Actinomadura barringtoniae</name>
    <dbReference type="NCBI Taxonomy" id="1427535"/>
    <lineage>
        <taxon>Bacteria</taxon>
        <taxon>Bacillati</taxon>
        <taxon>Actinomycetota</taxon>
        <taxon>Actinomycetes</taxon>
        <taxon>Streptosporangiales</taxon>
        <taxon>Thermomonosporaceae</taxon>
        <taxon>Actinomadura</taxon>
    </lineage>
</organism>
<dbReference type="RefSeq" id="WP_208253518.1">
    <property type="nucleotide sequence ID" value="NZ_JAGEOJ010000001.1"/>
</dbReference>
<protein>
    <submittedName>
        <fullName evidence="2">Uncharacterized protein</fullName>
    </submittedName>
</protein>